<keyword evidence="2" id="KW-1185">Reference proteome</keyword>
<reference evidence="1 2" key="1">
    <citation type="submission" date="2020-08" db="EMBL/GenBank/DDBJ databases">
        <title>Genomic Encyclopedia of Type Strains, Phase III (KMG-III): the genomes of soil and plant-associated and newly described type strains.</title>
        <authorList>
            <person name="Whitman W."/>
        </authorList>
    </citation>
    <scope>NUCLEOTIDE SEQUENCE [LARGE SCALE GENOMIC DNA]</scope>
    <source>
        <strain evidence="1 2">CECT 3287</strain>
    </source>
</reference>
<dbReference type="RefSeq" id="WP_183225135.1">
    <property type="nucleotide sequence ID" value="NZ_BMPW01000020.1"/>
</dbReference>
<comment type="caution">
    <text evidence="1">The sequence shown here is derived from an EMBL/GenBank/DDBJ whole genome shotgun (WGS) entry which is preliminary data.</text>
</comment>
<evidence type="ECO:0000313" key="2">
    <source>
        <dbReference type="Proteomes" id="UP000590749"/>
    </source>
</evidence>
<protein>
    <submittedName>
        <fullName evidence="1">Uncharacterized protein</fullName>
    </submittedName>
</protein>
<name>A0A7W5FI33_9ACTN</name>
<gene>
    <name evidence="1" type="ORF">FHR83_006761</name>
</gene>
<dbReference type="Proteomes" id="UP000590749">
    <property type="component" value="Unassembled WGS sequence"/>
</dbReference>
<dbReference type="EMBL" id="JACHXF010000017">
    <property type="protein sequence ID" value="MBB3099055.1"/>
    <property type="molecule type" value="Genomic_DNA"/>
</dbReference>
<evidence type="ECO:0000313" key="1">
    <source>
        <dbReference type="EMBL" id="MBB3099055.1"/>
    </source>
</evidence>
<accession>A0A7W5FI33</accession>
<sequence>MATYSWALIRDGQPVADGTEFHSGFETPEEYGRFQAARPRPFPVDEVHVWAGDVPAGEPVRVRRHPRRRALAGAVS</sequence>
<dbReference type="AlphaFoldDB" id="A0A7W5FI33"/>
<proteinExistence type="predicted"/>
<organism evidence="1 2">
    <name type="scientific">Actinoplanes campanulatus</name>
    <dbReference type="NCBI Taxonomy" id="113559"/>
    <lineage>
        <taxon>Bacteria</taxon>
        <taxon>Bacillati</taxon>
        <taxon>Actinomycetota</taxon>
        <taxon>Actinomycetes</taxon>
        <taxon>Micromonosporales</taxon>
        <taxon>Micromonosporaceae</taxon>
        <taxon>Actinoplanes</taxon>
    </lineage>
</organism>